<feature type="domain" description="Response regulatory" evidence="2">
    <location>
        <begin position="2"/>
        <end position="116"/>
    </location>
</feature>
<dbReference type="PANTHER" id="PTHR37299">
    <property type="entry name" value="TRANSCRIPTIONAL REGULATOR-RELATED"/>
    <property type="match status" value="1"/>
</dbReference>
<dbReference type="InterPro" id="IPR001789">
    <property type="entry name" value="Sig_transdc_resp-reg_receiver"/>
</dbReference>
<evidence type="ECO:0000256" key="1">
    <source>
        <dbReference type="PROSITE-ProRule" id="PRU00169"/>
    </source>
</evidence>
<dbReference type="InterPro" id="IPR011006">
    <property type="entry name" value="CheY-like_superfamily"/>
</dbReference>
<dbReference type="GO" id="GO:0003677">
    <property type="term" value="F:DNA binding"/>
    <property type="evidence" value="ECO:0007669"/>
    <property type="project" value="InterPro"/>
</dbReference>
<accession>A0A4V6RB45</accession>
<dbReference type="PANTHER" id="PTHR37299:SF1">
    <property type="entry name" value="STAGE 0 SPORULATION PROTEIN A HOMOLOG"/>
    <property type="match status" value="1"/>
</dbReference>
<evidence type="ECO:0000313" key="4">
    <source>
        <dbReference type="EMBL" id="TGX44702.1"/>
    </source>
</evidence>
<gene>
    <name evidence="4" type="ORF">E5A74_05175</name>
</gene>
<reference evidence="4 5" key="1">
    <citation type="submission" date="2019-04" db="EMBL/GenBank/DDBJ databases">
        <title>Sphingomonas psychrotolerans sp. nov., isolated from soil in the Tianshan Mountains, Xinjiang, China.</title>
        <authorList>
            <person name="Luo Y."/>
            <person name="Sheng H."/>
        </authorList>
    </citation>
    <scope>NUCLEOTIDE SEQUENCE [LARGE SCALE GENOMIC DNA]</scope>
    <source>
        <strain evidence="4 5">KIS18-15</strain>
    </source>
</reference>
<dbReference type="Gene3D" id="3.40.50.2300">
    <property type="match status" value="1"/>
</dbReference>
<keyword evidence="1" id="KW-0597">Phosphoprotein</keyword>
<dbReference type="Proteomes" id="UP000309848">
    <property type="component" value="Unassembled WGS sequence"/>
</dbReference>
<dbReference type="OrthoDB" id="9786101at2"/>
<evidence type="ECO:0000259" key="3">
    <source>
        <dbReference type="PROSITE" id="PS50930"/>
    </source>
</evidence>
<keyword evidence="5" id="KW-1185">Reference proteome</keyword>
<dbReference type="AlphaFoldDB" id="A0A4V6RB45"/>
<proteinExistence type="predicted"/>
<dbReference type="PROSITE" id="PS50930">
    <property type="entry name" value="HTH_LYTTR"/>
    <property type="match status" value="1"/>
</dbReference>
<dbReference type="Pfam" id="PF00072">
    <property type="entry name" value="Response_reg"/>
    <property type="match status" value="1"/>
</dbReference>
<protein>
    <submittedName>
        <fullName evidence="4">Response regulator transcription factor</fullName>
    </submittedName>
</protein>
<dbReference type="SMART" id="SM00448">
    <property type="entry name" value="REC"/>
    <property type="match status" value="1"/>
</dbReference>
<organism evidence="4 5">
    <name type="scientific">Sphingomonas naasensis</name>
    <dbReference type="NCBI Taxonomy" id="1344951"/>
    <lineage>
        <taxon>Bacteria</taxon>
        <taxon>Pseudomonadati</taxon>
        <taxon>Pseudomonadota</taxon>
        <taxon>Alphaproteobacteria</taxon>
        <taxon>Sphingomonadales</taxon>
        <taxon>Sphingomonadaceae</taxon>
        <taxon>Sphingomonas</taxon>
    </lineage>
</organism>
<evidence type="ECO:0000259" key="2">
    <source>
        <dbReference type="PROSITE" id="PS50110"/>
    </source>
</evidence>
<feature type="modified residue" description="4-aspartylphosphate" evidence="1">
    <location>
        <position position="53"/>
    </location>
</feature>
<dbReference type="Pfam" id="PF04397">
    <property type="entry name" value="LytTR"/>
    <property type="match status" value="1"/>
</dbReference>
<name>A0A4V6RB45_9SPHN</name>
<feature type="domain" description="HTH LytTR-type" evidence="3">
    <location>
        <begin position="156"/>
        <end position="260"/>
    </location>
</feature>
<dbReference type="InterPro" id="IPR007492">
    <property type="entry name" value="LytTR_DNA-bd_dom"/>
</dbReference>
<dbReference type="PROSITE" id="PS50110">
    <property type="entry name" value="RESPONSE_REGULATORY"/>
    <property type="match status" value="1"/>
</dbReference>
<dbReference type="GO" id="GO:0000156">
    <property type="term" value="F:phosphorelay response regulator activity"/>
    <property type="evidence" value="ECO:0007669"/>
    <property type="project" value="InterPro"/>
</dbReference>
<comment type="caution">
    <text evidence="4">The sequence shown here is derived from an EMBL/GenBank/DDBJ whole genome shotgun (WGS) entry which is preliminary data.</text>
</comment>
<dbReference type="Gene3D" id="2.40.50.1020">
    <property type="entry name" value="LytTr DNA-binding domain"/>
    <property type="match status" value="1"/>
</dbReference>
<dbReference type="SUPFAM" id="SSF52172">
    <property type="entry name" value="CheY-like"/>
    <property type="match status" value="1"/>
</dbReference>
<dbReference type="InterPro" id="IPR046947">
    <property type="entry name" value="LytR-like"/>
</dbReference>
<dbReference type="EMBL" id="SRXU01000002">
    <property type="protein sequence ID" value="TGX44702.1"/>
    <property type="molecule type" value="Genomic_DNA"/>
</dbReference>
<dbReference type="SMART" id="SM00850">
    <property type="entry name" value="LytTR"/>
    <property type="match status" value="1"/>
</dbReference>
<evidence type="ECO:0000313" key="5">
    <source>
        <dbReference type="Proteomes" id="UP000309848"/>
    </source>
</evidence>
<sequence length="260" mass="28920">MRVLLVDDEPLAIERMQVALATIPDIEVIGTASDGIEAGEKIVALRPDLVFLDVQMPGLSGIELAQSLAQTPERPEIVFITAFNRFAIEAFEVEAVDYLLKPVSFDRLRIAVERVRRRRELLDADGRAAELDAVVAALRGDEEGEPEPGQAFDNGIWVPCRQGSVRVPVETIDRIEAARDYVLLNTPIKSYILRAKMTELERRLDPKVMVRIHRSHMVRLGAVTGIERPGKGSLRLVLSDGANLQVGPNYQDQVVRALRL</sequence>